<comment type="caution">
    <text evidence="7">The sequence shown here is derived from an EMBL/GenBank/DDBJ whole genome shotgun (WGS) entry which is preliminary data.</text>
</comment>
<comment type="similarity">
    <text evidence="6">Belongs to the Vsr family.</text>
</comment>
<dbReference type="SUPFAM" id="SSF52980">
    <property type="entry name" value="Restriction endonuclease-like"/>
    <property type="match status" value="1"/>
</dbReference>
<evidence type="ECO:0000256" key="3">
    <source>
        <dbReference type="ARBA" id="ARBA00022763"/>
    </source>
</evidence>
<keyword evidence="8" id="KW-1185">Reference proteome</keyword>
<dbReference type="InterPro" id="IPR004603">
    <property type="entry name" value="DNA_mismatch_endonuc_vsr"/>
</dbReference>
<dbReference type="InterPro" id="IPR011335">
    <property type="entry name" value="Restrct_endonuc-II-like"/>
</dbReference>
<evidence type="ECO:0000313" key="8">
    <source>
        <dbReference type="Proteomes" id="UP000320209"/>
    </source>
</evidence>
<evidence type="ECO:0000313" key="7">
    <source>
        <dbReference type="EMBL" id="TQL70286.1"/>
    </source>
</evidence>
<dbReference type="EMBL" id="VFOV01000001">
    <property type="protein sequence ID" value="TQL70286.1"/>
    <property type="molecule type" value="Genomic_DNA"/>
</dbReference>
<dbReference type="Proteomes" id="UP000320209">
    <property type="component" value="Unassembled WGS sequence"/>
</dbReference>
<dbReference type="GO" id="GO:0006298">
    <property type="term" value="P:mismatch repair"/>
    <property type="evidence" value="ECO:0007669"/>
    <property type="project" value="InterPro"/>
</dbReference>
<gene>
    <name evidence="7" type="ORF">FB381_4216</name>
</gene>
<evidence type="ECO:0000256" key="6">
    <source>
        <dbReference type="ARBA" id="ARBA00029466"/>
    </source>
</evidence>
<organism evidence="7 8">
    <name type="scientific">Nocardioides albertanoniae</name>
    <dbReference type="NCBI Taxonomy" id="1175486"/>
    <lineage>
        <taxon>Bacteria</taxon>
        <taxon>Bacillati</taxon>
        <taxon>Actinomycetota</taxon>
        <taxon>Actinomycetes</taxon>
        <taxon>Propionibacteriales</taxon>
        <taxon>Nocardioidaceae</taxon>
        <taxon>Nocardioides</taxon>
    </lineage>
</organism>
<dbReference type="GO" id="GO:0004519">
    <property type="term" value="F:endonuclease activity"/>
    <property type="evidence" value="ECO:0007669"/>
    <property type="project" value="UniProtKB-KW"/>
</dbReference>
<dbReference type="AlphaFoldDB" id="A0A543ACQ3"/>
<evidence type="ECO:0000256" key="1">
    <source>
        <dbReference type="ARBA" id="ARBA00022722"/>
    </source>
</evidence>
<keyword evidence="5" id="KW-0234">DNA repair</keyword>
<evidence type="ECO:0000256" key="4">
    <source>
        <dbReference type="ARBA" id="ARBA00022801"/>
    </source>
</evidence>
<dbReference type="Pfam" id="PF03852">
    <property type="entry name" value="Vsr"/>
    <property type="match status" value="1"/>
</dbReference>
<reference evidence="7 8" key="1">
    <citation type="submission" date="2019-06" db="EMBL/GenBank/DDBJ databases">
        <title>Sequencing the genomes of 1000 actinobacteria strains.</title>
        <authorList>
            <person name="Klenk H.-P."/>
        </authorList>
    </citation>
    <scope>NUCLEOTIDE SEQUENCE [LARGE SCALE GENOMIC DNA]</scope>
    <source>
        <strain evidence="7 8">DSM 25218</strain>
    </source>
</reference>
<keyword evidence="3" id="KW-0227">DNA damage</keyword>
<evidence type="ECO:0000256" key="2">
    <source>
        <dbReference type="ARBA" id="ARBA00022759"/>
    </source>
</evidence>
<name>A0A543ACQ3_9ACTN</name>
<protein>
    <submittedName>
        <fullName evidence="7">T/G mismatch-specific endonuclease</fullName>
    </submittedName>
</protein>
<keyword evidence="1" id="KW-0540">Nuclease</keyword>
<evidence type="ECO:0000256" key="5">
    <source>
        <dbReference type="ARBA" id="ARBA00023204"/>
    </source>
</evidence>
<sequence length="124" mass="14500">MSKAKRRDTDAELALRRELYRRGRRYRVTYPIPGQRRRTIDVAFTKARLAVFVDGCFWHGCPEHGTKPRSNSEWWLTKLAANKARDEDTDLLLGQIGWTVIRIWEHESPDSAANRIDAVLNRHN</sequence>
<accession>A0A543ACQ3</accession>
<keyword evidence="4" id="KW-0378">Hydrolase</keyword>
<proteinExistence type="inferred from homology"/>
<dbReference type="Gene3D" id="3.40.960.10">
    <property type="entry name" value="VSR Endonuclease"/>
    <property type="match status" value="1"/>
</dbReference>
<keyword evidence="2 7" id="KW-0255">Endonuclease</keyword>
<dbReference type="GO" id="GO:0016787">
    <property type="term" value="F:hydrolase activity"/>
    <property type="evidence" value="ECO:0007669"/>
    <property type="project" value="UniProtKB-KW"/>
</dbReference>